<dbReference type="Gene3D" id="1.20.1280.290">
    <property type="match status" value="1"/>
</dbReference>
<dbReference type="Proteomes" id="UP000095358">
    <property type="component" value="Unassembled WGS sequence"/>
</dbReference>
<dbReference type="PANTHER" id="PTHR14856">
    <property type="entry name" value="PQ-LOOP REPEAT-CONTAINING PROTEIN 1-LIKE PROTEIN"/>
    <property type="match status" value="1"/>
</dbReference>
<dbReference type="GO" id="GO:0005768">
    <property type="term" value="C:endosome"/>
    <property type="evidence" value="ECO:0007669"/>
    <property type="project" value="TreeGrafter"/>
</dbReference>
<keyword evidence="7" id="KW-1185">Reference proteome</keyword>
<dbReference type="GO" id="GO:0005802">
    <property type="term" value="C:trans-Golgi network"/>
    <property type="evidence" value="ECO:0007669"/>
    <property type="project" value="TreeGrafter"/>
</dbReference>
<feature type="transmembrane region" description="Helical" evidence="5">
    <location>
        <begin position="286"/>
        <end position="304"/>
    </location>
</feature>
<comment type="caution">
    <text evidence="6">The sequence shown here is derived from an EMBL/GenBank/DDBJ whole genome shotgun (WGS) entry which is preliminary data.</text>
</comment>
<dbReference type="OrthoDB" id="292213at2759"/>
<feature type="transmembrane region" description="Helical" evidence="5">
    <location>
        <begin position="54"/>
        <end position="75"/>
    </location>
</feature>
<feature type="transmembrane region" description="Helical" evidence="5">
    <location>
        <begin position="224"/>
        <end position="243"/>
    </location>
</feature>
<keyword evidence="2 5" id="KW-0812">Transmembrane</keyword>
<accession>A0A1E5RQW9</accession>
<feature type="transmembrane region" description="Helical" evidence="5">
    <location>
        <begin position="255"/>
        <end position="274"/>
    </location>
</feature>
<evidence type="ECO:0000256" key="5">
    <source>
        <dbReference type="SAM" id="Phobius"/>
    </source>
</evidence>
<dbReference type="STRING" id="29833.A0A1E5RQW9"/>
<dbReference type="Pfam" id="PF04193">
    <property type="entry name" value="PQ-loop"/>
    <property type="match status" value="1"/>
</dbReference>
<feature type="transmembrane region" description="Helical" evidence="5">
    <location>
        <begin position="310"/>
        <end position="330"/>
    </location>
</feature>
<dbReference type="InterPro" id="IPR006603">
    <property type="entry name" value="PQ-loop_rpt"/>
</dbReference>
<evidence type="ECO:0000256" key="4">
    <source>
        <dbReference type="ARBA" id="ARBA00023136"/>
    </source>
</evidence>
<dbReference type="GO" id="GO:0016020">
    <property type="term" value="C:membrane"/>
    <property type="evidence" value="ECO:0007669"/>
    <property type="project" value="UniProtKB-SubCell"/>
</dbReference>
<evidence type="ECO:0000256" key="3">
    <source>
        <dbReference type="ARBA" id="ARBA00022989"/>
    </source>
</evidence>
<evidence type="ECO:0000313" key="7">
    <source>
        <dbReference type="Proteomes" id="UP000095358"/>
    </source>
</evidence>
<dbReference type="GO" id="GO:0005829">
    <property type="term" value="C:cytosol"/>
    <property type="evidence" value="ECO:0007669"/>
    <property type="project" value="GOC"/>
</dbReference>
<evidence type="ECO:0000256" key="1">
    <source>
        <dbReference type="ARBA" id="ARBA00004141"/>
    </source>
</evidence>
<name>A0A1E5RQW9_HANUV</name>
<sequence>MANLQRRLNIKRAIEELPNDMNEQNIKPDEVSGYEQYLPKIDQFYIPEWFTMKFLVNNLVSFTPLLSYGSTVWSIRRVQTAMGFSIDICATMIIASILRISYYMITPYEIALLRQSMVMVFIQLILLHTSLKYRPEDYIYDNLEEVERFLELVHDVWVEYFPSNPFNRSNHRELVRSLSWKNFSMFSYKIFLVCVYKFLKFFDPNYKRSWQFWQWRDTSQFWKFIFKFILFQFTITFIISKVFSWDRIAEPLGSFIGSLGLLVEATLPLPQIAILSKLRSVQGFKLILLVSWLSGDVLKITYLILGASNISVIFLFFGLFQMLLDFYIAYQYIYYKYYYKGKTYFDDHPIIIQNENIIETANFTSKRLKENTVHTDIDDFELEEFI</sequence>
<gene>
    <name evidence="6" type="ORF">AWRI3580_g2399</name>
</gene>
<dbReference type="EMBL" id="LPNN01000004">
    <property type="protein sequence ID" value="OEJ89291.1"/>
    <property type="molecule type" value="Genomic_DNA"/>
</dbReference>
<evidence type="ECO:0000313" key="6">
    <source>
        <dbReference type="EMBL" id="OEJ89291.1"/>
    </source>
</evidence>
<dbReference type="AlphaFoldDB" id="A0A1E5RQW9"/>
<evidence type="ECO:0000256" key="2">
    <source>
        <dbReference type="ARBA" id="ARBA00022692"/>
    </source>
</evidence>
<feature type="transmembrane region" description="Helical" evidence="5">
    <location>
        <begin position="112"/>
        <end position="131"/>
    </location>
</feature>
<keyword evidence="3 5" id="KW-1133">Transmembrane helix</keyword>
<dbReference type="PANTHER" id="PTHR14856:SF9">
    <property type="entry name" value="PQ-LOOP REPEAT-CONTAINING PROTEIN 1"/>
    <property type="match status" value="1"/>
</dbReference>
<dbReference type="VEuPathDB" id="FungiDB:AWRI3580_g2399"/>
<organism evidence="6 7">
    <name type="scientific">Hanseniaspora uvarum</name>
    <name type="common">Yeast</name>
    <name type="synonym">Kloeckera apiculata</name>
    <dbReference type="NCBI Taxonomy" id="29833"/>
    <lineage>
        <taxon>Eukaryota</taxon>
        <taxon>Fungi</taxon>
        <taxon>Dikarya</taxon>
        <taxon>Ascomycota</taxon>
        <taxon>Saccharomycotina</taxon>
        <taxon>Saccharomycetes</taxon>
        <taxon>Saccharomycodales</taxon>
        <taxon>Saccharomycodaceae</taxon>
        <taxon>Hanseniaspora</taxon>
    </lineage>
</organism>
<proteinExistence type="predicted"/>
<keyword evidence="4 5" id="KW-0472">Membrane</keyword>
<dbReference type="InterPro" id="IPR052241">
    <property type="entry name" value="SLC66/Scramblase_ANY1"/>
</dbReference>
<feature type="transmembrane region" description="Helical" evidence="5">
    <location>
        <begin position="81"/>
        <end position="100"/>
    </location>
</feature>
<comment type="subcellular location">
    <subcellularLocation>
        <location evidence="1">Membrane</location>
        <topology evidence="1">Multi-pass membrane protein</topology>
    </subcellularLocation>
</comment>
<dbReference type="GO" id="GO:0042147">
    <property type="term" value="P:retrograde transport, endosome to Golgi"/>
    <property type="evidence" value="ECO:0007669"/>
    <property type="project" value="TreeGrafter"/>
</dbReference>
<dbReference type="GO" id="GO:0045332">
    <property type="term" value="P:phospholipid translocation"/>
    <property type="evidence" value="ECO:0007669"/>
    <property type="project" value="TreeGrafter"/>
</dbReference>
<protein>
    <submittedName>
        <fullName evidence="6">Putative membrane protein</fullName>
    </submittedName>
</protein>
<reference evidence="7" key="1">
    <citation type="journal article" date="2016" name="Genome Announc.">
        <title>Genome sequences of three species of Hanseniaspora isolated from spontaneous wine fermentations.</title>
        <authorList>
            <person name="Sternes P.R."/>
            <person name="Lee D."/>
            <person name="Kutyna D.R."/>
            <person name="Borneman A.R."/>
        </authorList>
    </citation>
    <scope>NUCLEOTIDE SEQUENCE [LARGE SCALE GENOMIC DNA]</scope>
    <source>
        <strain evidence="7">AWRI3580</strain>
    </source>
</reference>